<evidence type="ECO:0000256" key="2">
    <source>
        <dbReference type="SAM" id="Phobius"/>
    </source>
</evidence>
<keyword evidence="2" id="KW-1133">Transmembrane helix</keyword>
<evidence type="ECO:0008006" key="5">
    <source>
        <dbReference type="Google" id="ProtNLM"/>
    </source>
</evidence>
<sequence>MAALEKIRKRSVILTIVIGAGLLAFIIEGGVSASQSFFNDTSAARVGSDKIGVQEFNQRYEQMTQDNQNQQNKQDAAVEQQQLLTQMEMETLLDNECEANSIDVNDDELSMVVNNSQMGQQMTQYIAQQLGQNIQSPAQLDRMIQANPEKFQLVAGKWNEMKKQASDMLRSSVLQYMVSNAIQPNDLELSVMNAENSDTYEVSFAKKDYSTVATDKKYQPSQSEIEAVYNQYKNLWKINDPQARLHYVAVNIAPSKADLAAAQKVIDKAKAVIAGPNGVDSLKNISEFSNIQNSKITLEQAKQFAQQMGDSAFTAFVSGGAKGATHFFDKGNNHVIFKITDVAELVDTAKVVVVEVQGDKAKQNKVLAALNAGQDVSKMQGVQVAPEQPMQVQNPQLSDSVRNQIEANAATGKYFVLQSDAKNGAALLKVNSAVKKTFYSLAVSSYEVVASSQTSTSTQDKLQTFLNKNKTAAAFEKNAAKYGYAAQEAFVNSATAQLGGNPQFGMPGITNSRKAIKWALTEGKKGTVSNIFTDNNDVLVAVALDDIYDGDFLPLTDPEVLTFCTNKARALKIAKAMEAQYKGKASNVAGYAKLFGTTPDVTSVTFGNDQVMKINTTPLSLDGQEGDGGFIGRVAAAKQGKTYVWAGNSAIYAFTVTKTTKSAMKLKKEELKNRWMMQYGIISNQQMGIDRFTSVLMTSKKIKNNLVKFQ</sequence>
<comment type="caution">
    <text evidence="3">The sequence shown here is derived from an EMBL/GenBank/DDBJ whole genome shotgun (WGS) entry which is preliminary data.</text>
</comment>
<gene>
    <name evidence="3" type="ORF">FYJ29_07855</name>
</gene>
<name>A0A6L5XEF8_9BACT</name>
<accession>A0A6L5XEF8</accession>
<keyword evidence="2" id="KW-0472">Membrane</keyword>
<feature type="coiled-coil region" evidence="1">
    <location>
        <begin position="53"/>
        <end position="80"/>
    </location>
</feature>
<dbReference type="EMBL" id="VULT01000011">
    <property type="protein sequence ID" value="MSS17666.1"/>
    <property type="molecule type" value="Genomic_DNA"/>
</dbReference>
<dbReference type="Pfam" id="PF13623">
    <property type="entry name" value="SurA_N_2"/>
    <property type="match status" value="1"/>
</dbReference>
<dbReference type="Proteomes" id="UP000483362">
    <property type="component" value="Unassembled WGS sequence"/>
</dbReference>
<dbReference type="InterPro" id="IPR027304">
    <property type="entry name" value="Trigger_fact/SurA_dom_sf"/>
</dbReference>
<keyword evidence="4" id="KW-1185">Reference proteome</keyword>
<dbReference type="SUPFAM" id="SSF109998">
    <property type="entry name" value="Triger factor/SurA peptide-binding domain-like"/>
    <property type="match status" value="1"/>
</dbReference>
<dbReference type="RefSeq" id="WP_154538254.1">
    <property type="nucleotide sequence ID" value="NZ_VULT01000011.1"/>
</dbReference>
<evidence type="ECO:0000313" key="3">
    <source>
        <dbReference type="EMBL" id="MSS17666.1"/>
    </source>
</evidence>
<dbReference type="AlphaFoldDB" id="A0A6L5XEF8"/>
<keyword evidence="1" id="KW-0175">Coiled coil</keyword>
<keyword evidence="2" id="KW-0812">Transmembrane</keyword>
<evidence type="ECO:0000256" key="1">
    <source>
        <dbReference type="SAM" id="Coils"/>
    </source>
</evidence>
<evidence type="ECO:0000313" key="4">
    <source>
        <dbReference type="Proteomes" id="UP000483362"/>
    </source>
</evidence>
<feature type="transmembrane region" description="Helical" evidence="2">
    <location>
        <begin position="12"/>
        <end position="31"/>
    </location>
</feature>
<protein>
    <recommendedName>
        <fullName evidence="5">Peptidyl-prolyl cis-trans isomerase D</fullName>
    </recommendedName>
</protein>
<proteinExistence type="predicted"/>
<reference evidence="3 4" key="1">
    <citation type="submission" date="2019-08" db="EMBL/GenBank/DDBJ databases">
        <title>In-depth cultivation of the pig gut microbiome towards novel bacterial diversity and tailored functional studies.</title>
        <authorList>
            <person name="Wylensek D."/>
            <person name="Hitch T.C.A."/>
            <person name="Clavel T."/>
        </authorList>
    </citation>
    <scope>NUCLEOTIDE SEQUENCE [LARGE SCALE GENOMIC DNA]</scope>
    <source>
        <strain evidence="3 4">Oil-RF-744-WCA-WT-10</strain>
    </source>
</reference>
<organism evidence="3 4">
    <name type="scientific">Sodaliphilus pleomorphus</name>
    <dbReference type="NCBI Taxonomy" id="2606626"/>
    <lineage>
        <taxon>Bacteria</taxon>
        <taxon>Pseudomonadati</taxon>
        <taxon>Bacteroidota</taxon>
        <taxon>Bacteroidia</taxon>
        <taxon>Bacteroidales</taxon>
        <taxon>Muribaculaceae</taxon>
        <taxon>Sodaliphilus</taxon>
    </lineage>
</organism>